<dbReference type="Pfam" id="PF00106">
    <property type="entry name" value="adh_short"/>
    <property type="match status" value="1"/>
</dbReference>
<gene>
    <name evidence="3" type="ORF">AA23TX_05764</name>
</gene>
<dbReference type="InterPro" id="IPR050259">
    <property type="entry name" value="SDR"/>
</dbReference>
<dbReference type="InterPro" id="IPR002347">
    <property type="entry name" value="SDR_fam"/>
</dbReference>
<dbReference type="Proteomes" id="UP000399805">
    <property type="component" value="Unassembled WGS sequence"/>
</dbReference>
<dbReference type="PRINTS" id="PR00081">
    <property type="entry name" value="GDHRDH"/>
</dbReference>
<dbReference type="EC" id="1.1.1.100" evidence="3"/>
<proteinExistence type="inferred from homology"/>
<name>A0A6I8LVR1_9PSEU</name>
<dbReference type="AlphaFoldDB" id="A0A6I8LVR1"/>
<protein>
    <submittedName>
        <fullName evidence="3">3-oxoacyl-[acyl-carrier protein] reductase (EC)</fullName>
        <ecNumber evidence="3">1.1.1.100</ecNumber>
    </submittedName>
</protein>
<evidence type="ECO:0000256" key="1">
    <source>
        <dbReference type="ARBA" id="ARBA00006484"/>
    </source>
</evidence>
<reference evidence="3 4" key="1">
    <citation type="submission" date="2019-09" db="EMBL/GenBank/DDBJ databases">
        <authorList>
            <person name="Leyn A S."/>
        </authorList>
    </citation>
    <scope>NUCLEOTIDE SEQUENCE [LARGE SCALE GENOMIC DNA]</scope>
    <source>
        <strain evidence="3">AA231_1</strain>
    </source>
</reference>
<feature type="region of interest" description="Disordered" evidence="2">
    <location>
        <begin position="229"/>
        <end position="254"/>
    </location>
</feature>
<dbReference type="InterPro" id="IPR036291">
    <property type="entry name" value="NAD(P)-bd_dom_sf"/>
</dbReference>
<accession>A0A6I8LVR1</accession>
<evidence type="ECO:0000256" key="2">
    <source>
        <dbReference type="SAM" id="MobiDB-lite"/>
    </source>
</evidence>
<comment type="similarity">
    <text evidence="1">Belongs to the short-chain dehydrogenases/reductases (SDR) family.</text>
</comment>
<evidence type="ECO:0000313" key="4">
    <source>
        <dbReference type="Proteomes" id="UP000399805"/>
    </source>
</evidence>
<dbReference type="SUPFAM" id="SSF51735">
    <property type="entry name" value="NAD(P)-binding Rossmann-fold domains"/>
    <property type="match status" value="1"/>
</dbReference>
<dbReference type="Gene3D" id="3.40.50.720">
    <property type="entry name" value="NAD(P)-binding Rossmann-like Domain"/>
    <property type="match status" value="1"/>
</dbReference>
<dbReference type="GO" id="GO:0004316">
    <property type="term" value="F:3-oxoacyl-[acyl-carrier-protein] reductase (NADPH) activity"/>
    <property type="evidence" value="ECO:0007669"/>
    <property type="project" value="UniProtKB-EC"/>
</dbReference>
<dbReference type="PANTHER" id="PTHR42879">
    <property type="entry name" value="3-OXOACYL-(ACYL-CARRIER-PROTEIN) REDUCTASE"/>
    <property type="match status" value="1"/>
</dbReference>
<dbReference type="PANTHER" id="PTHR42879:SF2">
    <property type="entry name" value="3-OXOACYL-[ACYL-CARRIER-PROTEIN] REDUCTASE FABG"/>
    <property type="match status" value="1"/>
</dbReference>
<keyword evidence="3" id="KW-0560">Oxidoreductase</keyword>
<dbReference type="EMBL" id="CABVGP010000002">
    <property type="protein sequence ID" value="VVJ20743.1"/>
    <property type="molecule type" value="Genomic_DNA"/>
</dbReference>
<keyword evidence="4" id="KW-1185">Reference proteome</keyword>
<organism evidence="3 4">
    <name type="scientific">Amycolatopsis camponoti</name>
    <dbReference type="NCBI Taxonomy" id="2606593"/>
    <lineage>
        <taxon>Bacteria</taxon>
        <taxon>Bacillati</taxon>
        <taxon>Actinomycetota</taxon>
        <taxon>Actinomycetes</taxon>
        <taxon>Pseudonocardiales</taxon>
        <taxon>Pseudonocardiaceae</taxon>
        <taxon>Amycolatopsis</taxon>
    </lineage>
</organism>
<evidence type="ECO:0000313" key="3">
    <source>
        <dbReference type="EMBL" id="VVJ20743.1"/>
    </source>
</evidence>
<sequence length="254" mass="26699">MTRVAVIAGANDDVGPAAAVRLARGGFDVALIDTDLTGFEETARQIAQAGRQCVALEADCADSTSFESAVRAAGSELGSPAVLVTGVPLGVPAELSPSLEHHIGTVRRRLRSLFVCCRATTAHMARRKWGRIINVGLATGTGDGEWRDAQTVLSGLIGFTRTLAVELAAFGITANYIAPQACATNPRPRLSPAGDSAEPYSAGVAHVAEFLVDDRARAITGQGTYVAGWSRPPRGLDRQQLQTSNGKWDSHVSH</sequence>
<dbReference type="RefSeq" id="WP_196425559.1">
    <property type="nucleotide sequence ID" value="NZ_CABVGP010000002.1"/>
</dbReference>